<sequence length="257" mass="28716">MIITYKDTAVFYTDEGAGTPIVLLHGFLENSRMWQSLLPVLTKTNRVICIDLLGHGHTGCLGYIHTMELMAETVQAVLNHLNIQQSIFIGHSMGGYVALAFMENNPQAVLKLCLANATAKPDTPERQANRDRAILAVKKNHTIFVRMAVGNLFTAKNQHLRAPQIEAVKTEALKTPVQGIIAALEGMKVRKNRTDILKEANIPKLFILGEQDTVIPSKSSILEAKQTQTNYVMFPDGHMSYIENETLFLNEIMRFIE</sequence>
<keyword evidence="3" id="KW-1185">Reference proteome</keyword>
<name>A0ABW5KSG3_9FLAO</name>
<reference evidence="3" key="1">
    <citation type="journal article" date="2019" name="Int. J. Syst. Evol. Microbiol.">
        <title>The Global Catalogue of Microorganisms (GCM) 10K type strain sequencing project: providing services to taxonomists for standard genome sequencing and annotation.</title>
        <authorList>
            <consortium name="The Broad Institute Genomics Platform"/>
            <consortium name="The Broad Institute Genome Sequencing Center for Infectious Disease"/>
            <person name="Wu L."/>
            <person name="Ma J."/>
        </authorList>
    </citation>
    <scope>NUCLEOTIDE SEQUENCE [LARGE SCALE GENOMIC DNA]</scope>
    <source>
        <strain evidence="3">KCTC 42587</strain>
    </source>
</reference>
<organism evidence="2 3">
    <name type="scientific">Bizionia sediminis</name>
    <dbReference type="NCBI Taxonomy" id="1737064"/>
    <lineage>
        <taxon>Bacteria</taxon>
        <taxon>Pseudomonadati</taxon>
        <taxon>Bacteroidota</taxon>
        <taxon>Flavobacteriia</taxon>
        <taxon>Flavobacteriales</taxon>
        <taxon>Flavobacteriaceae</taxon>
        <taxon>Bizionia</taxon>
    </lineage>
</organism>
<dbReference type="GO" id="GO:0016787">
    <property type="term" value="F:hydrolase activity"/>
    <property type="evidence" value="ECO:0007669"/>
    <property type="project" value="UniProtKB-KW"/>
</dbReference>
<dbReference type="EMBL" id="JBHULS010000002">
    <property type="protein sequence ID" value="MFD2551268.1"/>
    <property type="molecule type" value="Genomic_DNA"/>
</dbReference>
<protein>
    <submittedName>
        <fullName evidence="2">Alpha/beta fold hydrolase</fullName>
    </submittedName>
</protein>
<gene>
    <name evidence="2" type="ORF">ACFSQP_05510</name>
</gene>
<dbReference type="Pfam" id="PF00561">
    <property type="entry name" value="Abhydrolase_1"/>
    <property type="match status" value="1"/>
</dbReference>
<dbReference type="Proteomes" id="UP001597472">
    <property type="component" value="Unassembled WGS sequence"/>
</dbReference>
<comment type="caution">
    <text evidence="2">The sequence shown here is derived from an EMBL/GenBank/DDBJ whole genome shotgun (WGS) entry which is preliminary data.</text>
</comment>
<evidence type="ECO:0000313" key="3">
    <source>
        <dbReference type="Proteomes" id="UP001597472"/>
    </source>
</evidence>
<dbReference type="RefSeq" id="WP_376892411.1">
    <property type="nucleotide sequence ID" value="NZ_JBHULS010000002.1"/>
</dbReference>
<evidence type="ECO:0000259" key="1">
    <source>
        <dbReference type="Pfam" id="PF00561"/>
    </source>
</evidence>
<dbReference type="SUPFAM" id="SSF53474">
    <property type="entry name" value="alpha/beta-Hydrolases"/>
    <property type="match status" value="1"/>
</dbReference>
<accession>A0ABW5KSG3</accession>
<keyword evidence="2" id="KW-0378">Hydrolase</keyword>
<dbReference type="InterPro" id="IPR050266">
    <property type="entry name" value="AB_hydrolase_sf"/>
</dbReference>
<feature type="domain" description="AB hydrolase-1" evidence="1">
    <location>
        <begin position="20"/>
        <end position="244"/>
    </location>
</feature>
<dbReference type="PANTHER" id="PTHR43798">
    <property type="entry name" value="MONOACYLGLYCEROL LIPASE"/>
    <property type="match status" value="1"/>
</dbReference>
<evidence type="ECO:0000313" key="2">
    <source>
        <dbReference type="EMBL" id="MFD2551268.1"/>
    </source>
</evidence>
<dbReference type="PRINTS" id="PR00111">
    <property type="entry name" value="ABHYDROLASE"/>
</dbReference>
<dbReference type="Gene3D" id="3.40.50.1820">
    <property type="entry name" value="alpha/beta hydrolase"/>
    <property type="match status" value="1"/>
</dbReference>
<proteinExistence type="predicted"/>
<dbReference type="InterPro" id="IPR029058">
    <property type="entry name" value="AB_hydrolase_fold"/>
</dbReference>
<dbReference type="InterPro" id="IPR000073">
    <property type="entry name" value="AB_hydrolase_1"/>
</dbReference>